<feature type="domain" description="DUF7732" evidence="3">
    <location>
        <begin position="114"/>
        <end position="241"/>
    </location>
</feature>
<feature type="region of interest" description="Disordered" evidence="1">
    <location>
        <begin position="39"/>
        <end position="108"/>
    </location>
</feature>
<reference evidence="5" key="1">
    <citation type="submission" date="2015-07" db="EMBL/GenBank/DDBJ databases">
        <authorList>
            <person name="Teixeira M.M."/>
            <person name="Souza R.C."/>
            <person name="Almeida L.G."/>
            <person name="Vicente V.A."/>
            <person name="de Hoog S."/>
            <person name="Bocca A.L."/>
            <person name="de Almeida S.R."/>
            <person name="Vasconcelos A.T."/>
            <person name="Felipe M.S."/>
        </authorList>
    </citation>
    <scope>NUCLEOTIDE SEQUENCE [LARGE SCALE GENOMIC DNA]</scope>
    <source>
        <strain evidence="5">KSF</strain>
    </source>
</reference>
<evidence type="ECO:0000313" key="5">
    <source>
        <dbReference type="Proteomes" id="UP000094526"/>
    </source>
</evidence>
<dbReference type="VEuPathDB" id="FungiDB:CLCR_00691"/>
<dbReference type="EMBL" id="LGRB01000021">
    <property type="protein sequence ID" value="OCT44060.1"/>
    <property type="molecule type" value="Genomic_DNA"/>
</dbReference>
<comment type="caution">
    <text evidence="4">The sequence shown here is derived from an EMBL/GenBank/DDBJ whole genome shotgun (WGS) entry which is preliminary data.</text>
</comment>
<feature type="compositionally biased region" description="Polar residues" evidence="1">
    <location>
        <begin position="82"/>
        <end position="94"/>
    </location>
</feature>
<evidence type="ECO:0000313" key="4">
    <source>
        <dbReference type="EMBL" id="OCT44060.1"/>
    </source>
</evidence>
<evidence type="ECO:0000256" key="2">
    <source>
        <dbReference type="SAM" id="SignalP"/>
    </source>
</evidence>
<keyword evidence="5" id="KW-1185">Reference proteome</keyword>
<sequence length="283" mass="28927">MKFFQLASLLYLTSLVTSAPPLAPSTDISVRDASPLDEFAHLEKRKGGGGGKGGGSGSSSSGGSSSGRTGSGSSSGSGSSTRPNGQPYSFSPASNVGGRTISGSGTPKQYGNRYAGGAAVPYTAGARSPTLGVAPFFIGAGALAFFPALWLYGSVFAYPYAYPYHWIDNNGQNRTSNVTCLCQRYQVCGCDPDNNSTFLTQVVTNGSTTPVAPVNTSTVRTVAFDNGTTSTYINGSLANGTTASGGTDPSDPSQVSPAVRLAVEMSGYWVMVLTVALGIWTVA</sequence>
<feature type="signal peptide" evidence="2">
    <location>
        <begin position="1"/>
        <end position="18"/>
    </location>
</feature>
<accession>A0A1C1C6C0</accession>
<dbReference type="STRING" id="86049.A0A1C1C6C0"/>
<feature type="chain" id="PRO_5008650601" description="DUF7732 domain-containing protein" evidence="2">
    <location>
        <begin position="19"/>
        <end position="283"/>
    </location>
</feature>
<dbReference type="OrthoDB" id="5425547at2759"/>
<feature type="compositionally biased region" description="Low complexity" evidence="1">
    <location>
        <begin position="58"/>
        <end position="68"/>
    </location>
</feature>
<protein>
    <recommendedName>
        <fullName evidence="3">DUF7732 domain-containing protein</fullName>
    </recommendedName>
</protein>
<dbReference type="InterPro" id="IPR056634">
    <property type="entry name" value="DUF7732"/>
</dbReference>
<organism evidence="4 5">
    <name type="scientific">Cladophialophora carrionii</name>
    <dbReference type="NCBI Taxonomy" id="86049"/>
    <lineage>
        <taxon>Eukaryota</taxon>
        <taxon>Fungi</taxon>
        <taxon>Dikarya</taxon>
        <taxon>Ascomycota</taxon>
        <taxon>Pezizomycotina</taxon>
        <taxon>Eurotiomycetes</taxon>
        <taxon>Chaetothyriomycetidae</taxon>
        <taxon>Chaetothyriales</taxon>
        <taxon>Herpotrichiellaceae</taxon>
        <taxon>Cladophialophora</taxon>
    </lineage>
</organism>
<dbReference type="Proteomes" id="UP000094526">
    <property type="component" value="Unassembled WGS sequence"/>
</dbReference>
<proteinExistence type="predicted"/>
<dbReference type="PANTHER" id="PTHR42091">
    <property type="entry name" value="CONSERVED GLYCINE-RICH PROTEIN (AFU_ORTHOLOGUE AFUA_7G02440)"/>
    <property type="match status" value="1"/>
</dbReference>
<evidence type="ECO:0000256" key="1">
    <source>
        <dbReference type="SAM" id="MobiDB-lite"/>
    </source>
</evidence>
<dbReference type="Pfam" id="PF24866">
    <property type="entry name" value="DUF7732"/>
    <property type="match status" value="1"/>
</dbReference>
<name>A0A1C1C6C0_9EURO</name>
<dbReference type="AlphaFoldDB" id="A0A1C1C6C0"/>
<evidence type="ECO:0000259" key="3">
    <source>
        <dbReference type="Pfam" id="PF24866"/>
    </source>
</evidence>
<dbReference type="PANTHER" id="PTHR42091:SF1">
    <property type="entry name" value="CONSERVED GLYCINE-RICH PROTEIN (AFU_ORTHOLOGUE AFUA_7G02440)"/>
    <property type="match status" value="1"/>
</dbReference>
<dbReference type="eggNOG" id="ENOG502S4KZ">
    <property type="taxonomic scope" value="Eukaryota"/>
</dbReference>
<feature type="compositionally biased region" description="Gly residues" evidence="1">
    <location>
        <begin position="48"/>
        <end position="57"/>
    </location>
</feature>
<dbReference type="VEuPathDB" id="FungiDB:G647_00999"/>
<gene>
    <name evidence="4" type="ORF">CLCR_00691</name>
</gene>
<keyword evidence="2" id="KW-0732">Signal</keyword>